<dbReference type="PANTHER" id="PTHR14969">
    <property type="entry name" value="SPHINGOSINE-1-PHOSPHATE PHOSPHOHYDROLASE"/>
    <property type="match status" value="1"/>
</dbReference>
<feature type="transmembrane region" description="Helical" evidence="1">
    <location>
        <begin position="193"/>
        <end position="210"/>
    </location>
</feature>
<feature type="transmembrane region" description="Helical" evidence="1">
    <location>
        <begin position="66"/>
        <end position="87"/>
    </location>
</feature>
<dbReference type="EC" id="3.1.3.-" evidence="3"/>
<dbReference type="OrthoDB" id="10182at2157"/>
<feature type="domain" description="Phosphatidic acid phosphatase type 2/haloperoxidase" evidence="2">
    <location>
        <begin position="65"/>
        <end position="169"/>
    </location>
</feature>
<sequence>MISSSVLSVLATRGIGELRVLSDIPEIVVAVFRILTHLGSPYTLFAMISILYLFGRRGLLVRRRAAFILAIEIAAIAITVGLKHLFALPRPPVSYRSGFGFPSGHAIGTTVFWGAAALLTERWQWWRRVALAGGVIIIVAASRVIIGVHYVVDVFAGIAVGVALLALIIMTVGSGLEMGGNMSALVRPTHTDVTAMFGVAAILTISSIMIAPNEIAVLLGTGMAATGAAIWHKYGRTFGAIRVPITLRTVIIGGICITIGFTALITTVIMSTTVYVAQFGTMINPVSIASYAIATGSLAAVIILASPSITDRII</sequence>
<evidence type="ECO:0000259" key="2">
    <source>
        <dbReference type="SMART" id="SM00014"/>
    </source>
</evidence>
<dbReference type="EMBL" id="FR746099">
    <property type="protein sequence ID" value="CCC41782.1"/>
    <property type="molecule type" value="Genomic_DNA"/>
</dbReference>
<dbReference type="KEGG" id="hwc:Hqrw_4056"/>
<evidence type="ECO:0000313" key="3">
    <source>
        <dbReference type="EMBL" id="CCC41782.1"/>
    </source>
</evidence>
<dbReference type="Gene3D" id="1.20.144.10">
    <property type="entry name" value="Phosphatidic acid phosphatase type 2/haloperoxidase"/>
    <property type="match status" value="1"/>
</dbReference>
<dbReference type="PANTHER" id="PTHR14969:SF13">
    <property type="entry name" value="AT30094P"/>
    <property type="match status" value="1"/>
</dbReference>
<dbReference type="AlphaFoldDB" id="G0LFL9"/>
<evidence type="ECO:0000256" key="1">
    <source>
        <dbReference type="SAM" id="Phobius"/>
    </source>
</evidence>
<dbReference type="SMART" id="SM00014">
    <property type="entry name" value="acidPPc"/>
    <property type="match status" value="1"/>
</dbReference>
<dbReference type="GO" id="GO:0016787">
    <property type="term" value="F:hydrolase activity"/>
    <property type="evidence" value="ECO:0007669"/>
    <property type="project" value="UniProtKB-KW"/>
</dbReference>
<gene>
    <name evidence="3" type="ordered locus">Hqrw_4056</name>
</gene>
<feature type="transmembrane region" description="Helical" evidence="1">
    <location>
        <begin position="246"/>
        <end position="276"/>
    </location>
</feature>
<dbReference type="Proteomes" id="UP000007954">
    <property type="component" value="Chromosome"/>
</dbReference>
<dbReference type="InterPro" id="IPR000326">
    <property type="entry name" value="PAP2/HPO"/>
</dbReference>
<evidence type="ECO:0000313" key="4">
    <source>
        <dbReference type="Proteomes" id="UP000007954"/>
    </source>
</evidence>
<feature type="transmembrane region" description="Helical" evidence="1">
    <location>
        <begin position="216"/>
        <end position="234"/>
    </location>
</feature>
<name>G0LFL9_HALWC</name>
<feature type="transmembrane region" description="Helical" evidence="1">
    <location>
        <begin position="154"/>
        <end position="172"/>
    </location>
</feature>
<proteinExistence type="predicted"/>
<protein>
    <submittedName>
        <fullName evidence="3">Probable PAP2-type phosphatase</fullName>
        <ecNumber evidence="3">3.1.3.-</ecNumber>
    </submittedName>
</protein>
<keyword evidence="3" id="KW-0378">Hydrolase</keyword>
<keyword evidence="1" id="KW-1133">Transmembrane helix</keyword>
<dbReference type="Pfam" id="PF01569">
    <property type="entry name" value="PAP2"/>
    <property type="match status" value="1"/>
</dbReference>
<dbReference type="HOGENOM" id="CLU_061498_0_0_2"/>
<feature type="transmembrane region" description="Helical" evidence="1">
    <location>
        <begin position="99"/>
        <end position="120"/>
    </location>
</feature>
<dbReference type="InterPro" id="IPR036938">
    <property type="entry name" value="PAP2/HPO_sf"/>
</dbReference>
<dbReference type="SUPFAM" id="SSF48317">
    <property type="entry name" value="Acid phosphatase/Vanadium-dependent haloperoxidase"/>
    <property type="match status" value="1"/>
</dbReference>
<feature type="transmembrane region" description="Helical" evidence="1">
    <location>
        <begin position="27"/>
        <end position="54"/>
    </location>
</feature>
<keyword evidence="1" id="KW-0472">Membrane</keyword>
<feature type="transmembrane region" description="Helical" evidence="1">
    <location>
        <begin position="288"/>
        <end position="309"/>
    </location>
</feature>
<feature type="transmembrane region" description="Helical" evidence="1">
    <location>
        <begin position="129"/>
        <end position="148"/>
    </location>
</feature>
<reference evidence="3 4" key="1">
    <citation type="journal article" date="2011" name="PLoS ONE">
        <title>Haloquadratum walsbyi: limited diversity in a global pond.</title>
        <authorList>
            <person name="Dyall-Smith M."/>
            <person name="Pfeiffer F."/>
            <person name="Klee K."/>
            <person name="Palm P."/>
            <person name="Gross K."/>
            <person name="Schuster S.C."/>
            <person name="Rampp M."/>
            <person name="Oesterhelt D."/>
        </authorList>
    </citation>
    <scope>NUCLEOTIDE SEQUENCE [LARGE SCALE GENOMIC DNA]</scope>
    <source>
        <strain evidence="4">DSM 16854 / JCM 12705 / C23</strain>
    </source>
</reference>
<keyword evidence="1" id="KW-0812">Transmembrane</keyword>
<organism evidence="3 4">
    <name type="scientific">Haloquadratum walsbyi (strain DSM 16854 / JCM 12705 / C23)</name>
    <dbReference type="NCBI Taxonomy" id="768065"/>
    <lineage>
        <taxon>Archaea</taxon>
        <taxon>Methanobacteriati</taxon>
        <taxon>Methanobacteriota</taxon>
        <taxon>Stenosarchaea group</taxon>
        <taxon>Halobacteria</taxon>
        <taxon>Halobacteriales</taxon>
        <taxon>Haloferacaceae</taxon>
        <taxon>Haloquadratum</taxon>
    </lineage>
</organism>
<accession>G0LFL9</accession>